<feature type="transmembrane region" description="Helical" evidence="8">
    <location>
        <begin position="259"/>
        <end position="279"/>
    </location>
</feature>
<comment type="caution">
    <text evidence="11">The sequence shown here is derived from an EMBL/GenBank/DDBJ whole genome shotgun (WGS) entry which is preliminary data.</text>
</comment>
<dbReference type="PANTHER" id="PTHR42682">
    <property type="entry name" value="HYDROGENASE-4 COMPONENT F"/>
    <property type="match status" value="1"/>
</dbReference>
<evidence type="ECO:0000256" key="1">
    <source>
        <dbReference type="ARBA" id="ARBA00004651"/>
    </source>
</evidence>
<dbReference type="GO" id="GO:0016491">
    <property type="term" value="F:oxidoreductase activity"/>
    <property type="evidence" value="ECO:0007669"/>
    <property type="project" value="UniProtKB-KW"/>
</dbReference>
<dbReference type="InterPro" id="IPR052175">
    <property type="entry name" value="ComplexI-like_HydComp"/>
</dbReference>
<dbReference type="Proteomes" id="UP000179266">
    <property type="component" value="Unassembled WGS sequence"/>
</dbReference>
<evidence type="ECO:0000313" key="12">
    <source>
        <dbReference type="Proteomes" id="UP000179266"/>
    </source>
</evidence>
<keyword evidence="2" id="KW-1003">Cell membrane</keyword>
<keyword evidence="5" id="KW-0560">Oxidoreductase</keyword>
<feature type="transmembrane region" description="Helical" evidence="8">
    <location>
        <begin position="171"/>
        <end position="195"/>
    </location>
</feature>
<keyword evidence="6 8" id="KW-0472">Membrane</keyword>
<protein>
    <recommendedName>
        <fullName evidence="13">NADH:quinone oxidoreductase/Mrp antiporter membrane subunit domain-containing protein</fullName>
    </recommendedName>
</protein>
<evidence type="ECO:0000313" key="11">
    <source>
        <dbReference type="EMBL" id="OGL45679.1"/>
    </source>
</evidence>
<feature type="transmembrane region" description="Helical" evidence="8">
    <location>
        <begin position="37"/>
        <end position="59"/>
    </location>
</feature>
<feature type="transmembrane region" description="Helical" evidence="8">
    <location>
        <begin position="89"/>
        <end position="109"/>
    </location>
</feature>
<feature type="transmembrane region" description="Helical" evidence="8">
    <location>
        <begin position="436"/>
        <end position="458"/>
    </location>
</feature>
<name>A0A1F7RVS9_9BACT</name>
<feature type="transmembrane region" description="Helical" evidence="8">
    <location>
        <begin position="552"/>
        <end position="572"/>
    </location>
</feature>
<reference evidence="11 12" key="1">
    <citation type="journal article" date="2016" name="Nat. Commun.">
        <title>Thousands of microbial genomes shed light on interconnected biogeochemical processes in an aquifer system.</title>
        <authorList>
            <person name="Anantharaman K."/>
            <person name="Brown C.T."/>
            <person name="Hug L.A."/>
            <person name="Sharon I."/>
            <person name="Castelle C.J."/>
            <person name="Probst A.J."/>
            <person name="Thomas B.C."/>
            <person name="Singh A."/>
            <person name="Wilkins M.J."/>
            <person name="Karaoz U."/>
            <person name="Brodie E.L."/>
            <person name="Williams K.H."/>
            <person name="Hubbard S.S."/>
            <person name="Banfield J.F."/>
        </authorList>
    </citation>
    <scope>NUCLEOTIDE SEQUENCE [LARGE SCALE GENOMIC DNA]</scope>
</reference>
<evidence type="ECO:0000256" key="8">
    <source>
        <dbReference type="SAM" id="Phobius"/>
    </source>
</evidence>
<feature type="transmembrane region" description="Helical" evidence="8">
    <location>
        <begin position="140"/>
        <end position="159"/>
    </location>
</feature>
<dbReference type="PRINTS" id="PR01435">
    <property type="entry name" value="NPOXDRDTASE5"/>
</dbReference>
<proteinExistence type="predicted"/>
<evidence type="ECO:0000256" key="7">
    <source>
        <dbReference type="RuleBase" id="RU000320"/>
    </source>
</evidence>
<evidence type="ECO:0000256" key="2">
    <source>
        <dbReference type="ARBA" id="ARBA00022475"/>
    </source>
</evidence>
<gene>
    <name evidence="11" type="ORF">A2161_08480</name>
</gene>
<dbReference type="InterPro" id="IPR001516">
    <property type="entry name" value="Proton_antipo_N"/>
</dbReference>
<feature type="transmembrane region" description="Helical" evidence="8">
    <location>
        <begin position="489"/>
        <end position="510"/>
    </location>
</feature>
<evidence type="ECO:0000256" key="6">
    <source>
        <dbReference type="ARBA" id="ARBA00023136"/>
    </source>
</evidence>
<comment type="subcellular location">
    <subcellularLocation>
        <location evidence="1">Cell membrane</location>
        <topology evidence="1">Multi-pass membrane protein</topology>
    </subcellularLocation>
    <subcellularLocation>
        <location evidence="7">Membrane</location>
        <topology evidence="7">Multi-pass membrane protein</topology>
    </subcellularLocation>
</comment>
<keyword evidence="3 7" id="KW-0812">Transmembrane</keyword>
<feature type="transmembrane region" description="Helical" evidence="8">
    <location>
        <begin position="220"/>
        <end position="247"/>
    </location>
</feature>
<dbReference type="PRINTS" id="PR01434">
    <property type="entry name" value="NADHDHGNASE5"/>
</dbReference>
<feature type="domain" description="NADH-Ubiquinone oxidoreductase (complex I) chain 5 N-terminal" evidence="10">
    <location>
        <begin position="74"/>
        <end position="116"/>
    </location>
</feature>
<keyword evidence="4 8" id="KW-1133">Transmembrane helix</keyword>
<feature type="domain" description="NADH:quinone oxidoreductase/Mrp antiporter transmembrane" evidence="9">
    <location>
        <begin position="138"/>
        <end position="448"/>
    </location>
</feature>
<feature type="transmembrane region" description="Helical" evidence="8">
    <location>
        <begin position="291"/>
        <end position="312"/>
    </location>
</feature>
<feature type="transmembrane region" description="Helical" evidence="8">
    <location>
        <begin position="665"/>
        <end position="684"/>
    </location>
</feature>
<feature type="transmembrane region" description="Helical" evidence="8">
    <location>
        <begin position="395"/>
        <end position="416"/>
    </location>
</feature>
<evidence type="ECO:0000256" key="5">
    <source>
        <dbReference type="ARBA" id="ARBA00023002"/>
    </source>
</evidence>
<dbReference type="EMBL" id="MGDD01000165">
    <property type="protein sequence ID" value="OGL45679.1"/>
    <property type="molecule type" value="Genomic_DNA"/>
</dbReference>
<evidence type="ECO:0000256" key="4">
    <source>
        <dbReference type="ARBA" id="ARBA00022989"/>
    </source>
</evidence>
<feature type="transmembrane region" description="Helical" evidence="8">
    <location>
        <begin position="116"/>
        <end position="134"/>
    </location>
</feature>
<dbReference type="GO" id="GO:0005886">
    <property type="term" value="C:plasma membrane"/>
    <property type="evidence" value="ECO:0007669"/>
    <property type="project" value="UniProtKB-SubCell"/>
</dbReference>
<organism evidence="11 12">
    <name type="scientific">Candidatus Schekmanbacteria bacterium RBG_13_48_7</name>
    <dbReference type="NCBI Taxonomy" id="1817878"/>
    <lineage>
        <taxon>Bacteria</taxon>
        <taxon>Candidatus Schekmaniibacteriota</taxon>
    </lineage>
</organism>
<evidence type="ECO:0008006" key="13">
    <source>
        <dbReference type="Google" id="ProtNLM"/>
    </source>
</evidence>
<sequence>MDTGIYLILAALAILFCGALFVFFMSFVKINNRSRGWIAFGFLVLASVIILAVCGNVLVSGDAVKGELTSFRIDVLHASLLLKIDRLSALFMILVTVIALPVMMFSITYMEKERDIIGYYTPLMLFIIGMLGVLCVDDFFFFFIPWEFMSLSAYSLILFDKKDPKALSAGLKFFIVTHIGTTCMFFAAILIYFFLPSKDASFSFSAISRAMGLMSQGNPLLLNIVLALFFIGFATKAGIFPFGFFWLPDAHPAAPSPVSSLLSGVMIKIGVYGLLRTFLFLLPAGLIAQRWGWVIAIFGTLSLFFGTLRAMMQHDSKRLLAYSTIGQIGYISLAFGVGMIFVQEMPLIAIVGLVTGLFHCINHACFKGLLFLNAGVVIHETGMRDMNKLGGLSKILPITSIAALVGILSLGGIPGFNGFVSKWMIYQATIFGGIQYPLILLMGIIAIFISVVTIIYAIKFYSTLFLGHLPDTFKDIKTTEDSTVQIPQIFLAALCIILGIFPLFGIIPGFEIFKEIPAFASTGYETVYGQLNLFKIALHAESKTGAISTIGLWNPLFVIAIFIVMGFLGYVIKRSCNAEERDVENWYCGSIVGNEEAIFHSSSYYVFLKQYFTFLEKQYVPNTLDFKTDFSKVLNLDTWFYYPVSRGFISFSKWFAKSHVGIPQVYLLWTVIGAMITIFILFWLV</sequence>
<dbReference type="AlphaFoldDB" id="A0A1F7RVS9"/>
<dbReference type="InterPro" id="IPR001750">
    <property type="entry name" value="ND/Mrp_TM"/>
</dbReference>
<evidence type="ECO:0000259" key="9">
    <source>
        <dbReference type="Pfam" id="PF00361"/>
    </source>
</evidence>
<evidence type="ECO:0000259" key="10">
    <source>
        <dbReference type="Pfam" id="PF00662"/>
    </source>
</evidence>
<evidence type="ECO:0000256" key="3">
    <source>
        <dbReference type="ARBA" id="ARBA00022692"/>
    </source>
</evidence>
<feature type="transmembrane region" description="Helical" evidence="8">
    <location>
        <begin position="347"/>
        <end position="374"/>
    </location>
</feature>
<dbReference type="Pfam" id="PF00662">
    <property type="entry name" value="Proton_antipo_N"/>
    <property type="match status" value="1"/>
</dbReference>
<feature type="transmembrane region" description="Helical" evidence="8">
    <location>
        <begin position="6"/>
        <end position="25"/>
    </location>
</feature>
<dbReference type="Pfam" id="PF00361">
    <property type="entry name" value="Proton_antipo_M"/>
    <property type="match status" value="1"/>
</dbReference>
<dbReference type="PANTHER" id="PTHR42682:SF3">
    <property type="entry name" value="FORMATE HYDROGENLYASE SUBUNIT 3-RELATED"/>
    <property type="match status" value="1"/>
</dbReference>
<feature type="transmembrane region" description="Helical" evidence="8">
    <location>
        <begin position="319"/>
        <end position="341"/>
    </location>
</feature>
<accession>A0A1F7RVS9</accession>